<dbReference type="PANTHER" id="PTHR12589">
    <property type="entry name" value="PYRUVOYL TETRAHYDROBIOPTERIN SYNTHASE"/>
    <property type="match status" value="1"/>
</dbReference>
<dbReference type="GO" id="GO:0070497">
    <property type="term" value="F:6-carboxytetrahydropterin synthase activity"/>
    <property type="evidence" value="ECO:0007669"/>
    <property type="project" value="UniProtKB-EC"/>
</dbReference>
<evidence type="ECO:0000256" key="1">
    <source>
        <dbReference type="ARBA" id="ARBA00001947"/>
    </source>
</evidence>
<evidence type="ECO:0000256" key="2">
    <source>
        <dbReference type="ARBA" id="ARBA00022723"/>
    </source>
</evidence>
<dbReference type="InterPro" id="IPR038418">
    <property type="entry name" value="6-PTP_synth/QueD_sf"/>
</dbReference>
<dbReference type="EC" id="4.1.2.50" evidence="5"/>
<dbReference type="PANTHER" id="PTHR12589:SF7">
    <property type="entry name" value="6-PYRUVOYL TETRAHYDROBIOPTERIN SYNTHASE"/>
    <property type="match status" value="1"/>
</dbReference>
<dbReference type="InterPro" id="IPR007115">
    <property type="entry name" value="6-PTP_synth/QueD"/>
</dbReference>
<sequence>MYKISKQFSFSASHVLSLLGNDHPCARMHGHNYLITVHLQAEKLDEYGFVKDYKALKIVKQYMDETFDHRHLNDVIPGHPTSENIARFIYNRFKPEIPELYAVEVSETPQTSCIYEP</sequence>
<name>A0A5J4RTM8_9ZZZZ</name>
<organism evidence="5">
    <name type="scientific">termite gut metagenome</name>
    <dbReference type="NCBI Taxonomy" id="433724"/>
    <lineage>
        <taxon>unclassified sequences</taxon>
        <taxon>metagenomes</taxon>
        <taxon>organismal metagenomes</taxon>
    </lineage>
</organism>
<keyword evidence="4 5" id="KW-0456">Lyase</keyword>
<dbReference type="AlphaFoldDB" id="A0A5J4RTM8"/>
<comment type="cofactor">
    <cofactor evidence="1">
        <name>Zn(2+)</name>
        <dbReference type="ChEBI" id="CHEBI:29105"/>
    </cofactor>
</comment>
<gene>
    <name evidence="5" type="ORF">EZS27_014801</name>
</gene>
<proteinExistence type="predicted"/>
<dbReference type="Pfam" id="PF01242">
    <property type="entry name" value="PTPS"/>
    <property type="match status" value="1"/>
</dbReference>
<evidence type="ECO:0000256" key="4">
    <source>
        <dbReference type="ARBA" id="ARBA00023239"/>
    </source>
</evidence>
<keyword evidence="3" id="KW-0862">Zinc</keyword>
<keyword evidence="2" id="KW-0479">Metal-binding</keyword>
<reference evidence="5" key="1">
    <citation type="submission" date="2019-03" db="EMBL/GenBank/DDBJ databases">
        <title>Single cell metagenomics reveals metabolic interactions within the superorganism composed of flagellate Streblomastix strix and complex community of Bacteroidetes bacteria on its surface.</title>
        <authorList>
            <person name="Treitli S.C."/>
            <person name="Kolisko M."/>
            <person name="Husnik F."/>
            <person name="Keeling P."/>
            <person name="Hampl V."/>
        </authorList>
    </citation>
    <scope>NUCLEOTIDE SEQUENCE</scope>
    <source>
        <strain evidence="5">STM</strain>
    </source>
</reference>
<dbReference type="EMBL" id="SNRY01000731">
    <property type="protein sequence ID" value="KAA6337089.1"/>
    <property type="molecule type" value="Genomic_DNA"/>
</dbReference>
<dbReference type="SUPFAM" id="SSF55620">
    <property type="entry name" value="Tetrahydrobiopterin biosynthesis enzymes-like"/>
    <property type="match status" value="1"/>
</dbReference>
<comment type="caution">
    <text evidence="5">The sequence shown here is derived from an EMBL/GenBank/DDBJ whole genome shotgun (WGS) entry which is preliminary data.</text>
</comment>
<evidence type="ECO:0000313" key="5">
    <source>
        <dbReference type="EMBL" id="KAA6337089.1"/>
    </source>
</evidence>
<dbReference type="GO" id="GO:0046872">
    <property type="term" value="F:metal ion binding"/>
    <property type="evidence" value="ECO:0007669"/>
    <property type="project" value="UniProtKB-KW"/>
</dbReference>
<protein>
    <submittedName>
        <fullName evidence="5">6-carboxy-5 6 7 8-tetrahydropterin synthase</fullName>
        <ecNumber evidence="5">4.1.2.50</ecNumber>
    </submittedName>
</protein>
<dbReference type="Gene3D" id="3.30.479.10">
    <property type="entry name" value="6-pyruvoyl tetrahydropterin synthase/QueD"/>
    <property type="match status" value="1"/>
</dbReference>
<evidence type="ECO:0000256" key="3">
    <source>
        <dbReference type="ARBA" id="ARBA00022833"/>
    </source>
</evidence>
<accession>A0A5J4RTM8</accession>
<dbReference type="PIRSF" id="PIRSF006113">
    <property type="entry name" value="PTP_synth"/>
    <property type="match status" value="1"/>
</dbReference>